<dbReference type="RefSeq" id="WP_183825839.1">
    <property type="nucleotide sequence ID" value="NZ_JACHEU010000001.1"/>
</dbReference>
<dbReference type="Proteomes" id="UP000533306">
    <property type="component" value="Unassembled WGS sequence"/>
</dbReference>
<dbReference type="Pfam" id="PF03466">
    <property type="entry name" value="LysR_substrate"/>
    <property type="match status" value="1"/>
</dbReference>
<feature type="region of interest" description="Disordered" evidence="5">
    <location>
        <begin position="300"/>
        <end position="320"/>
    </location>
</feature>
<protein>
    <submittedName>
        <fullName evidence="7">DNA-binding transcriptional LysR family regulator</fullName>
    </submittedName>
</protein>
<dbReference type="SUPFAM" id="SSF46785">
    <property type="entry name" value="Winged helix' DNA-binding domain"/>
    <property type="match status" value="1"/>
</dbReference>
<dbReference type="Gene3D" id="3.40.190.10">
    <property type="entry name" value="Periplasmic binding protein-like II"/>
    <property type="match status" value="2"/>
</dbReference>
<feature type="compositionally biased region" description="Polar residues" evidence="5">
    <location>
        <begin position="306"/>
        <end position="320"/>
    </location>
</feature>
<dbReference type="EMBL" id="JACHEU010000001">
    <property type="protein sequence ID" value="MBB6011273.1"/>
    <property type="molecule type" value="Genomic_DNA"/>
</dbReference>
<dbReference type="GO" id="GO:0003700">
    <property type="term" value="F:DNA-binding transcription factor activity"/>
    <property type="evidence" value="ECO:0007669"/>
    <property type="project" value="InterPro"/>
</dbReference>
<evidence type="ECO:0000313" key="7">
    <source>
        <dbReference type="EMBL" id="MBB6011273.1"/>
    </source>
</evidence>
<comment type="caution">
    <text evidence="7">The sequence shown here is derived from an EMBL/GenBank/DDBJ whole genome shotgun (WGS) entry which is preliminary data.</text>
</comment>
<dbReference type="Pfam" id="PF00126">
    <property type="entry name" value="HTH_1"/>
    <property type="match status" value="1"/>
</dbReference>
<dbReference type="GO" id="GO:0003677">
    <property type="term" value="F:DNA binding"/>
    <property type="evidence" value="ECO:0007669"/>
    <property type="project" value="UniProtKB-KW"/>
</dbReference>
<comment type="similarity">
    <text evidence="1">Belongs to the LysR transcriptional regulatory family.</text>
</comment>
<evidence type="ECO:0000256" key="2">
    <source>
        <dbReference type="ARBA" id="ARBA00023015"/>
    </source>
</evidence>
<dbReference type="InterPro" id="IPR005119">
    <property type="entry name" value="LysR_subst-bd"/>
</dbReference>
<dbReference type="GO" id="GO:0032993">
    <property type="term" value="C:protein-DNA complex"/>
    <property type="evidence" value="ECO:0007669"/>
    <property type="project" value="TreeGrafter"/>
</dbReference>
<dbReference type="AlphaFoldDB" id="A0A7W9S1J1"/>
<gene>
    <name evidence="7" type="ORF">HNR59_000618</name>
</gene>
<evidence type="ECO:0000259" key="6">
    <source>
        <dbReference type="PROSITE" id="PS50931"/>
    </source>
</evidence>
<dbReference type="PANTHER" id="PTHR30346:SF0">
    <property type="entry name" value="HCA OPERON TRANSCRIPTIONAL ACTIVATOR HCAR"/>
    <property type="match status" value="1"/>
</dbReference>
<keyword evidence="4" id="KW-0804">Transcription</keyword>
<evidence type="ECO:0000256" key="4">
    <source>
        <dbReference type="ARBA" id="ARBA00023163"/>
    </source>
</evidence>
<name>A0A7W9S1J1_9HYPH</name>
<dbReference type="CDD" id="cd08414">
    <property type="entry name" value="PBP2_LTTR_aromatics_like"/>
    <property type="match status" value="1"/>
</dbReference>
<dbReference type="InterPro" id="IPR036388">
    <property type="entry name" value="WH-like_DNA-bd_sf"/>
</dbReference>
<feature type="domain" description="HTH lysR-type" evidence="6">
    <location>
        <begin position="6"/>
        <end position="63"/>
    </location>
</feature>
<dbReference type="InterPro" id="IPR036390">
    <property type="entry name" value="WH_DNA-bd_sf"/>
</dbReference>
<keyword evidence="2" id="KW-0805">Transcription regulation</keyword>
<keyword evidence="8" id="KW-1185">Reference proteome</keyword>
<proteinExistence type="inferred from homology"/>
<reference evidence="7 8" key="1">
    <citation type="submission" date="2020-08" db="EMBL/GenBank/DDBJ databases">
        <title>Genomic Encyclopedia of Type Strains, Phase IV (KMG-IV): sequencing the most valuable type-strain genomes for metagenomic binning, comparative biology and taxonomic classification.</title>
        <authorList>
            <person name="Goeker M."/>
        </authorList>
    </citation>
    <scope>NUCLEOTIDE SEQUENCE [LARGE SCALE GENOMIC DNA]</scope>
    <source>
        <strain evidence="7 8">DSM 11099</strain>
    </source>
</reference>
<evidence type="ECO:0000313" key="8">
    <source>
        <dbReference type="Proteomes" id="UP000533306"/>
    </source>
</evidence>
<dbReference type="PRINTS" id="PR00039">
    <property type="entry name" value="HTHLYSR"/>
</dbReference>
<dbReference type="PANTHER" id="PTHR30346">
    <property type="entry name" value="TRANSCRIPTIONAL DUAL REGULATOR HCAR-RELATED"/>
    <property type="match status" value="1"/>
</dbReference>
<keyword evidence="3 7" id="KW-0238">DNA-binding</keyword>
<dbReference type="PROSITE" id="PS50931">
    <property type="entry name" value="HTH_LYSR"/>
    <property type="match status" value="1"/>
</dbReference>
<dbReference type="Gene3D" id="1.10.10.10">
    <property type="entry name" value="Winged helix-like DNA-binding domain superfamily/Winged helix DNA-binding domain"/>
    <property type="match status" value="1"/>
</dbReference>
<evidence type="ECO:0000256" key="5">
    <source>
        <dbReference type="SAM" id="MobiDB-lite"/>
    </source>
</evidence>
<evidence type="ECO:0000256" key="3">
    <source>
        <dbReference type="ARBA" id="ARBA00023125"/>
    </source>
</evidence>
<accession>A0A7W9S1J1</accession>
<dbReference type="InterPro" id="IPR000847">
    <property type="entry name" value="LysR_HTH_N"/>
</dbReference>
<dbReference type="SUPFAM" id="SSF53850">
    <property type="entry name" value="Periplasmic binding protein-like II"/>
    <property type="match status" value="1"/>
</dbReference>
<sequence length="320" mass="34923">MPDIALDLRYLRYAILAAEYGSFRRAAEILCVSQSTVSRRIQILERRVGMALFDRNRSGARITTAGEHFLGKAAIGAKHLHQAADIVRQAKRGCTGVLRIGLTACLGGSFLSELFASYHRRYPAIEVIFEEGTAQLNEGALLGGRLDLALMPAEPRSPGCRAEQLWDEAIYVAVPASHEIASSDGVRLDSVGNETFLVMTDAAGPEISNYLVRELSVYGLRPSISMQHIGFANLLNMVEQGFGITLATKSVVGNAYTGVCFVPIIGTQEKFSFSVVWSETNQNPALQLFVDMCLERRPKARKHANGTETQGETRMVPASS</sequence>
<evidence type="ECO:0000256" key="1">
    <source>
        <dbReference type="ARBA" id="ARBA00009437"/>
    </source>
</evidence>
<organism evidence="7 8">
    <name type="scientific">Aquamicrobium lusatiense</name>
    <dbReference type="NCBI Taxonomy" id="89772"/>
    <lineage>
        <taxon>Bacteria</taxon>
        <taxon>Pseudomonadati</taxon>
        <taxon>Pseudomonadota</taxon>
        <taxon>Alphaproteobacteria</taxon>
        <taxon>Hyphomicrobiales</taxon>
        <taxon>Phyllobacteriaceae</taxon>
        <taxon>Aquamicrobium</taxon>
    </lineage>
</organism>